<dbReference type="PANTHER" id="PTHR42951:SF4">
    <property type="entry name" value="ACYL-COENZYME A THIOESTERASE MBLAC2"/>
    <property type="match status" value="1"/>
</dbReference>
<dbReference type="EMBL" id="VLLN01000005">
    <property type="protein sequence ID" value="TWJ26469.1"/>
    <property type="molecule type" value="Genomic_DNA"/>
</dbReference>
<dbReference type="CDD" id="cd16282">
    <property type="entry name" value="metallo-hydrolase-like_MBL-fold"/>
    <property type="match status" value="1"/>
</dbReference>
<evidence type="ECO:0000256" key="1">
    <source>
        <dbReference type="ARBA" id="ARBA00005250"/>
    </source>
</evidence>
<dbReference type="InterPro" id="IPR001279">
    <property type="entry name" value="Metallo-B-lactamas"/>
</dbReference>
<evidence type="ECO:0000259" key="2">
    <source>
        <dbReference type="SMART" id="SM00849"/>
    </source>
</evidence>
<dbReference type="Gene3D" id="3.60.15.10">
    <property type="entry name" value="Ribonuclease Z/Hydroxyacylglutathione hydrolase-like"/>
    <property type="match status" value="1"/>
</dbReference>
<sequence length="292" mass="32819">MKRFILFLVCTTIVFFVPVQVRAAYYSIQKIGDGVYGAIALPEGKAASNAMIVVTNYQVILVGAHFLPEGVRELVAEIAKITPLPIRHVILTHHHPGFNYIDFDLPANAEIITSWQTWQALKNELRPFKNQVIIFDSQLTLQRDNISLVLNNTVSGHSDGDVIVYVPSEGVLFASDLLFNDAVGYMGDGHMRDWVLNLDMMEQLNPRVVIPGVGKVTDAEGIVRFRTTMRAFLTEVLQNIEKGYTLAQTKKAFSLPEYQSLPGFKVFFDVNLERAYKELKEDYSTPPSSRAH</sequence>
<dbReference type="AlphaFoldDB" id="A0A562W858"/>
<dbReference type="InterPro" id="IPR036866">
    <property type="entry name" value="RibonucZ/Hydroxyglut_hydro"/>
</dbReference>
<dbReference type="SMART" id="SM00849">
    <property type="entry name" value="Lactamase_B"/>
    <property type="match status" value="1"/>
</dbReference>
<accession>A0A562W858</accession>
<name>A0A562W858_9BACT</name>
<dbReference type="RefSeq" id="WP_145019633.1">
    <property type="nucleotide sequence ID" value="NZ_VLLN01000005.1"/>
</dbReference>
<keyword evidence="4" id="KW-1185">Reference proteome</keyword>
<protein>
    <submittedName>
        <fullName evidence="3">Glyoxylase-like metal-dependent hydrolase (Beta-lactamase superfamily II)</fullName>
    </submittedName>
</protein>
<dbReference type="Pfam" id="PF00753">
    <property type="entry name" value="Lactamase_B"/>
    <property type="match status" value="1"/>
</dbReference>
<dbReference type="GO" id="GO:0016787">
    <property type="term" value="F:hydrolase activity"/>
    <property type="evidence" value="ECO:0007669"/>
    <property type="project" value="UniProtKB-KW"/>
</dbReference>
<keyword evidence="3" id="KW-0378">Hydrolase</keyword>
<feature type="domain" description="Metallo-beta-lactamase" evidence="2">
    <location>
        <begin position="47"/>
        <end position="213"/>
    </location>
</feature>
<dbReference type="GO" id="GO:0017001">
    <property type="term" value="P:antibiotic catabolic process"/>
    <property type="evidence" value="ECO:0007669"/>
    <property type="project" value="UniProtKB-ARBA"/>
</dbReference>
<comment type="similarity">
    <text evidence="1">Belongs to the metallo-beta-lactamase superfamily. Class-B beta-lactamase family.</text>
</comment>
<dbReference type="SUPFAM" id="SSF56281">
    <property type="entry name" value="Metallo-hydrolase/oxidoreductase"/>
    <property type="match status" value="1"/>
</dbReference>
<organism evidence="3 4">
    <name type="scientific">Geobacter argillaceus</name>
    <dbReference type="NCBI Taxonomy" id="345631"/>
    <lineage>
        <taxon>Bacteria</taxon>
        <taxon>Pseudomonadati</taxon>
        <taxon>Thermodesulfobacteriota</taxon>
        <taxon>Desulfuromonadia</taxon>
        <taxon>Geobacterales</taxon>
        <taxon>Geobacteraceae</taxon>
        <taxon>Geobacter</taxon>
    </lineage>
</organism>
<dbReference type="PANTHER" id="PTHR42951">
    <property type="entry name" value="METALLO-BETA-LACTAMASE DOMAIN-CONTAINING"/>
    <property type="match status" value="1"/>
</dbReference>
<dbReference type="OrthoDB" id="5290005at2"/>
<reference evidence="3 4" key="1">
    <citation type="submission" date="2019-07" db="EMBL/GenBank/DDBJ databases">
        <title>Genomic Encyclopedia of Archaeal and Bacterial Type Strains, Phase II (KMG-II): from individual species to whole genera.</title>
        <authorList>
            <person name="Goeker M."/>
        </authorList>
    </citation>
    <scope>NUCLEOTIDE SEQUENCE [LARGE SCALE GENOMIC DNA]</scope>
    <source>
        <strain evidence="3 4">ATCC BAA-1139</strain>
    </source>
</reference>
<proteinExistence type="inferred from homology"/>
<gene>
    <name evidence="3" type="ORF">JN12_01176</name>
</gene>
<evidence type="ECO:0000313" key="4">
    <source>
        <dbReference type="Proteomes" id="UP000319449"/>
    </source>
</evidence>
<comment type="caution">
    <text evidence="3">The sequence shown here is derived from an EMBL/GenBank/DDBJ whole genome shotgun (WGS) entry which is preliminary data.</text>
</comment>
<dbReference type="Proteomes" id="UP000319449">
    <property type="component" value="Unassembled WGS sequence"/>
</dbReference>
<evidence type="ECO:0000313" key="3">
    <source>
        <dbReference type="EMBL" id="TWJ26469.1"/>
    </source>
</evidence>
<dbReference type="InterPro" id="IPR050855">
    <property type="entry name" value="NDM-1-like"/>
</dbReference>